<dbReference type="STRING" id="1202772.A0A1V9Y6G1"/>
<dbReference type="PANTHER" id="PTHR22953:SF153">
    <property type="entry name" value="PURPLE ACID PHOSPHATASE"/>
    <property type="match status" value="1"/>
</dbReference>
<dbReference type="PANTHER" id="PTHR22953">
    <property type="entry name" value="ACID PHOSPHATASE RELATED"/>
    <property type="match status" value="1"/>
</dbReference>
<dbReference type="InterPro" id="IPR039331">
    <property type="entry name" value="PAPs-like"/>
</dbReference>
<evidence type="ECO:0000313" key="3">
    <source>
        <dbReference type="Proteomes" id="UP000243579"/>
    </source>
</evidence>
<reference evidence="2 3" key="1">
    <citation type="journal article" date="2014" name="Genome Biol. Evol.">
        <title>The secreted proteins of Achlya hypogyna and Thraustotheca clavata identify the ancestral oomycete secretome and reveal gene acquisitions by horizontal gene transfer.</title>
        <authorList>
            <person name="Misner I."/>
            <person name="Blouin N."/>
            <person name="Leonard G."/>
            <person name="Richards T.A."/>
            <person name="Lane C.E."/>
        </authorList>
    </citation>
    <scope>NUCLEOTIDE SEQUENCE [LARGE SCALE GENOMIC DNA]</scope>
    <source>
        <strain evidence="2 3">ATCC 48635</strain>
    </source>
</reference>
<dbReference type="GO" id="GO:0003993">
    <property type="term" value="F:acid phosphatase activity"/>
    <property type="evidence" value="ECO:0007669"/>
    <property type="project" value="InterPro"/>
</dbReference>
<dbReference type="EMBL" id="JNBR01002823">
    <property type="protein sequence ID" value="OQR81286.1"/>
    <property type="molecule type" value="Genomic_DNA"/>
</dbReference>
<proteinExistence type="predicted"/>
<organism evidence="2 3">
    <name type="scientific">Achlya hypogyna</name>
    <name type="common">Oomycete</name>
    <name type="synonym">Protoachlya hypogyna</name>
    <dbReference type="NCBI Taxonomy" id="1202772"/>
    <lineage>
        <taxon>Eukaryota</taxon>
        <taxon>Sar</taxon>
        <taxon>Stramenopiles</taxon>
        <taxon>Oomycota</taxon>
        <taxon>Saprolegniomycetes</taxon>
        <taxon>Saprolegniales</taxon>
        <taxon>Achlyaceae</taxon>
        <taxon>Achlya</taxon>
    </lineage>
</organism>
<dbReference type="SUPFAM" id="SSF56300">
    <property type="entry name" value="Metallo-dependent phosphatases"/>
    <property type="match status" value="1"/>
</dbReference>
<gene>
    <name evidence="2" type="ORF">ACHHYP_16513</name>
</gene>
<dbReference type="Proteomes" id="UP000243579">
    <property type="component" value="Unassembled WGS sequence"/>
</dbReference>
<protein>
    <recommendedName>
        <fullName evidence="4">Purple acid phosphatase</fullName>
    </recommendedName>
</protein>
<comment type="caution">
    <text evidence="2">The sequence shown here is derived from an EMBL/GenBank/DDBJ whole genome shotgun (WGS) entry which is preliminary data.</text>
</comment>
<dbReference type="AlphaFoldDB" id="A0A1V9Y6G1"/>
<dbReference type="Gene3D" id="3.60.21.10">
    <property type="match status" value="1"/>
</dbReference>
<keyword evidence="3" id="KW-1185">Reference proteome</keyword>
<evidence type="ECO:0000256" key="1">
    <source>
        <dbReference type="ARBA" id="ARBA00022729"/>
    </source>
</evidence>
<dbReference type="InterPro" id="IPR029052">
    <property type="entry name" value="Metallo-depent_PP-like"/>
</dbReference>
<dbReference type="OrthoDB" id="45007at2759"/>
<sequence length="288" mass="31116">MVLAALTVIGSDSVSQVHLDFSAACPDGFSLAFTQSKGFSVLFDGRSATSGSTTYSVGSYKSPHLHTADLCNLTPGKRYDCSVSSFQGSFIASPGPSDANTPTVLEVAGDFDFADDSLRGLTKPYQNMATQAILVARDWSYANGQHPQWDKWFDLQSPTFSTLPVTGINGNHETVIGDESYKAYLRRVPGPISEDSKAALRTCCSIEIGLVHITFLDDYRTEPIYKNKVDSTKGVVYVTTGAGGRGHAGSRISKVPNWSAFAEGDMQVLWFGNDDLNKPIDSFTIIPK</sequence>
<evidence type="ECO:0008006" key="4">
    <source>
        <dbReference type="Google" id="ProtNLM"/>
    </source>
</evidence>
<accession>A0A1V9Y6G1</accession>
<evidence type="ECO:0000313" key="2">
    <source>
        <dbReference type="EMBL" id="OQR81286.1"/>
    </source>
</evidence>
<name>A0A1V9Y6G1_ACHHY</name>
<keyword evidence="1" id="KW-0732">Signal</keyword>